<dbReference type="InterPro" id="IPR002295">
    <property type="entry name" value="N4/N6-MTase_EcoPI_Mod-like"/>
</dbReference>
<keyword evidence="9" id="KW-1185">Reference proteome</keyword>
<keyword evidence="4" id="KW-0949">S-adenosyl-L-methionine</keyword>
<keyword evidence="2 8" id="KW-0489">Methyltransferase</keyword>
<dbReference type="PRINTS" id="PR00506">
    <property type="entry name" value="D21N6MTFRASE"/>
</dbReference>
<reference evidence="8 9" key="2">
    <citation type="submission" date="2023-06" db="EMBL/GenBank/DDBJ databases">
        <authorList>
            <person name="Zeman M."/>
            <person name="Kubasova T."/>
            <person name="Jahodarova E."/>
            <person name="Nykrynova M."/>
            <person name="Rychlik I."/>
        </authorList>
    </citation>
    <scope>NUCLEOTIDE SEQUENCE [LARGE SCALE GENOMIC DNA]</scope>
    <source>
        <strain evidence="8 9">161_Gplus</strain>
    </source>
</reference>
<organism evidence="8 9">
    <name type="scientific">Limosilactobacillus pontis</name>
    <dbReference type="NCBI Taxonomy" id="35787"/>
    <lineage>
        <taxon>Bacteria</taxon>
        <taxon>Bacillati</taxon>
        <taxon>Bacillota</taxon>
        <taxon>Bacilli</taxon>
        <taxon>Lactobacillales</taxon>
        <taxon>Lactobacillaceae</taxon>
        <taxon>Limosilactobacillus</taxon>
    </lineage>
</organism>
<dbReference type="GO" id="GO:0032259">
    <property type="term" value="P:methylation"/>
    <property type="evidence" value="ECO:0007669"/>
    <property type="project" value="UniProtKB-KW"/>
</dbReference>
<gene>
    <name evidence="8" type="ORF">QUW44_04955</name>
</gene>
<evidence type="ECO:0000259" key="7">
    <source>
        <dbReference type="Pfam" id="PF01555"/>
    </source>
</evidence>
<dbReference type="GO" id="GO:0008168">
    <property type="term" value="F:methyltransferase activity"/>
    <property type="evidence" value="ECO:0007669"/>
    <property type="project" value="UniProtKB-KW"/>
</dbReference>
<dbReference type="Pfam" id="PF01555">
    <property type="entry name" value="N6_N4_Mtase"/>
    <property type="match status" value="1"/>
</dbReference>
<accession>A0ABT7UXU5</accession>
<dbReference type="InterPro" id="IPR029063">
    <property type="entry name" value="SAM-dependent_MTases_sf"/>
</dbReference>
<proteinExistence type="inferred from homology"/>
<protein>
    <submittedName>
        <fullName evidence="8">DNA methyltransferase</fullName>
    </submittedName>
</protein>
<feature type="domain" description="DNA methylase N-4/N-6" evidence="7">
    <location>
        <begin position="169"/>
        <end position="517"/>
    </location>
</feature>
<dbReference type="Gene3D" id="3.40.50.150">
    <property type="entry name" value="Vaccinia Virus protein VP39"/>
    <property type="match status" value="1"/>
</dbReference>
<name>A0ABT7UXU5_9LACO</name>
<dbReference type="RefSeq" id="WP_289586118.1">
    <property type="nucleotide sequence ID" value="NZ_JAUDDW010000014.1"/>
</dbReference>
<dbReference type="EMBL" id="JAUDDW010000014">
    <property type="protein sequence ID" value="MDM8266509.1"/>
    <property type="molecule type" value="Genomic_DNA"/>
</dbReference>
<keyword evidence="5" id="KW-0680">Restriction system</keyword>
<evidence type="ECO:0000256" key="6">
    <source>
        <dbReference type="SAM" id="MobiDB-lite"/>
    </source>
</evidence>
<evidence type="ECO:0000256" key="5">
    <source>
        <dbReference type="ARBA" id="ARBA00022747"/>
    </source>
</evidence>
<evidence type="ECO:0000313" key="8">
    <source>
        <dbReference type="EMBL" id="MDM8266509.1"/>
    </source>
</evidence>
<dbReference type="InterPro" id="IPR002941">
    <property type="entry name" value="DNA_methylase_N4/N6"/>
</dbReference>
<dbReference type="Proteomes" id="UP001529343">
    <property type="component" value="Unassembled WGS sequence"/>
</dbReference>
<feature type="region of interest" description="Disordered" evidence="6">
    <location>
        <begin position="61"/>
        <end position="80"/>
    </location>
</feature>
<reference evidence="9" key="1">
    <citation type="submission" date="2023-06" db="EMBL/GenBank/DDBJ databases">
        <title>Identification and characterization of horizontal gene transfer across gut microbiota members of farm animals based on homology search.</title>
        <authorList>
            <person name="Zeman M."/>
            <person name="Kubasova T."/>
            <person name="Jahodarova E."/>
            <person name="Nykrynova M."/>
            <person name="Rychlik I."/>
        </authorList>
    </citation>
    <scope>NUCLEOTIDE SEQUENCE [LARGE SCALE GENOMIC DNA]</scope>
    <source>
        <strain evidence="9">161_Gplus</strain>
    </source>
</reference>
<evidence type="ECO:0000256" key="1">
    <source>
        <dbReference type="ARBA" id="ARBA00006594"/>
    </source>
</evidence>
<evidence type="ECO:0000256" key="2">
    <source>
        <dbReference type="ARBA" id="ARBA00022603"/>
    </source>
</evidence>
<feature type="compositionally biased region" description="Basic and acidic residues" evidence="6">
    <location>
        <begin position="64"/>
        <end position="80"/>
    </location>
</feature>
<evidence type="ECO:0000313" key="9">
    <source>
        <dbReference type="Proteomes" id="UP001529343"/>
    </source>
</evidence>
<dbReference type="SUPFAM" id="SSF53335">
    <property type="entry name" value="S-adenosyl-L-methionine-dependent methyltransferases"/>
    <property type="match status" value="1"/>
</dbReference>
<comment type="caution">
    <text evidence="8">The sequence shown here is derived from an EMBL/GenBank/DDBJ whole genome shotgun (WGS) entry which is preliminary data.</text>
</comment>
<evidence type="ECO:0000256" key="3">
    <source>
        <dbReference type="ARBA" id="ARBA00022679"/>
    </source>
</evidence>
<evidence type="ECO:0000256" key="4">
    <source>
        <dbReference type="ARBA" id="ARBA00022691"/>
    </source>
</evidence>
<dbReference type="InterPro" id="IPR002052">
    <property type="entry name" value="DNA_methylase_N6_adenine_CS"/>
</dbReference>
<comment type="similarity">
    <text evidence="1">Belongs to the N(4)/N(6)-methyltransferase family.</text>
</comment>
<keyword evidence="3" id="KW-0808">Transferase</keyword>
<sequence length="750" mass="85789">MNLNNIIERVSKYDNNLAKEISRYLNTRKYGLVYEESKPEFVRLPNKKVVTGDLVNILTPRGNADNKAKDKKDKNEKDDAKKYTRNWRVISIDKDNSKATLISLEKDQTSATANYDDLVAIARFDQPIYTGLTEVDRIEKGGDKPFDIVINGENFHALETLMYAYLGKIDCIYIDPPYNSGAKDWKYNNDYVEKDDAYRHSKWLTFMEDRLKLAKKLLNPKDSVLIVTIDEKEYNRLGLLLEQEFPNARIQMVSTVINPSGVSRGNEFYRTDEYIYFVKIGDSTPVPLHLSNDWVTAKTTGKDKLRWRPIRRQGSHDNRTDAYKEFYPIYLSKNGKAFAGTGAYLKPNENLKDAKVPSNVIPIWPLKPNGDEGCWQISRETFAALHEKGYTKISYSKKWGYTLKYLAQGEQKKVESGQFPVVGRNLNGDGSIITEDTQSDAPFIPGTQWRIPSHSAREFGSSMLNKIFPDKRFSFPKSLYAVKDTLKFFIANKPDAIVLDFFAGSGTTAHAVDLLNLEDGGKRQCISVTNNEVSAAESDQLTKEGLRPGDPQWEHLGIAHHVTWPRIKYSILGTDVSGNALKGTYDVQTDVKTRFASELLNAKTKKPIKRALYVNQKVSLDTELADKKLKDGFKENAIFFDLNYLEPSAIKANLAFDKIAPLLWMKAGSQGRIIQYKSSYDITDEYAILFNYKYIGEFTRQLKHHPEVKTVFIITDVNSRYQDLCHEFCDRKVYKLYESYLKSFQIQSLN</sequence>
<dbReference type="PROSITE" id="PS00092">
    <property type="entry name" value="N6_MTASE"/>
    <property type="match status" value="1"/>
</dbReference>